<reference evidence="2 3" key="1">
    <citation type="submission" date="2019-10" db="EMBL/GenBank/DDBJ databases">
        <title>Two novel species isolated from a subtropical stream in China.</title>
        <authorList>
            <person name="Lu H."/>
        </authorList>
    </citation>
    <scope>NUCLEOTIDE SEQUENCE [LARGE SCALE GENOMIC DNA]</scope>
    <source>
        <strain evidence="2 3">FT29W</strain>
    </source>
</reference>
<dbReference type="RefSeq" id="WP_152835993.1">
    <property type="nucleotide sequence ID" value="NZ_WHUG01000001.1"/>
</dbReference>
<feature type="transmembrane region" description="Helical" evidence="1">
    <location>
        <begin position="44"/>
        <end position="70"/>
    </location>
</feature>
<keyword evidence="1" id="KW-0472">Membrane</keyword>
<gene>
    <name evidence="2" type="ORF">GEV02_00365</name>
</gene>
<dbReference type="EMBL" id="WHUG01000001">
    <property type="protein sequence ID" value="MQA36585.1"/>
    <property type="molecule type" value="Genomic_DNA"/>
</dbReference>
<organism evidence="2 3">
    <name type="scientific">Rugamonas aquatica</name>
    <dbReference type="NCBI Taxonomy" id="2743357"/>
    <lineage>
        <taxon>Bacteria</taxon>
        <taxon>Pseudomonadati</taxon>
        <taxon>Pseudomonadota</taxon>
        <taxon>Betaproteobacteria</taxon>
        <taxon>Burkholderiales</taxon>
        <taxon>Oxalobacteraceae</taxon>
        <taxon>Telluria group</taxon>
        <taxon>Rugamonas</taxon>
    </lineage>
</organism>
<comment type="caution">
    <text evidence="2">The sequence shown here is derived from an EMBL/GenBank/DDBJ whole genome shotgun (WGS) entry which is preliminary data.</text>
</comment>
<evidence type="ECO:0000313" key="2">
    <source>
        <dbReference type="EMBL" id="MQA36585.1"/>
    </source>
</evidence>
<feature type="transmembrane region" description="Helical" evidence="1">
    <location>
        <begin position="82"/>
        <end position="100"/>
    </location>
</feature>
<keyword evidence="1" id="KW-1133">Transmembrane helix</keyword>
<name>A0A6A7MUG6_9BURK</name>
<dbReference type="Proteomes" id="UP000440498">
    <property type="component" value="Unassembled WGS sequence"/>
</dbReference>
<sequence length="125" mass="13498">MTPLLYFAASLAVALGLAHSILGERYILIRLFRRDNLPQLLGGTAFTIGTLRFVWHETTVALWGFAALLVQLAQGRLTATTAAQTLGWTLIAAGVLPLVFTRGRHISWLALFIIGGIALARAAQT</sequence>
<proteinExistence type="predicted"/>
<evidence type="ECO:0000256" key="1">
    <source>
        <dbReference type="SAM" id="Phobius"/>
    </source>
</evidence>
<accession>A0A6A7MUG6</accession>
<keyword evidence="3" id="KW-1185">Reference proteome</keyword>
<dbReference type="AlphaFoldDB" id="A0A6A7MUG6"/>
<keyword evidence="1" id="KW-0812">Transmembrane</keyword>
<feature type="transmembrane region" description="Helical" evidence="1">
    <location>
        <begin position="106"/>
        <end position="123"/>
    </location>
</feature>
<evidence type="ECO:0000313" key="3">
    <source>
        <dbReference type="Proteomes" id="UP000440498"/>
    </source>
</evidence>
<protein>
    <submittedName>
        <fullName evidence="2">Uncharacterized protein</fullName>
    </submittedName>
</protein>